<comment type="caution">
    <text evidence="2">The sequence shown here is derived from an EMBL/GenBank/DDBJ whole genome shotgun (WGS) entry which is preliminary data.</text>
</comment>
<sequence>MWANVCDEDASKRRNSKVIPSECPDKNVYGKYSFALPQLPGGRRQLRDPDAAGDEDDDEEGA</sequence>
<name>A0A2T0MQU4_9ACTN</name>
<feature type="region of interest" description="Disordered" evidence="1">
    <location>
        <begin position="1"/>
        <end position="22"/>
    </location>
</feature>
<evidence type="ECO:0000313" key="3">
    <source>
        <dbReference type="Proteomes" id="UP000238312"/>
    </source>
</evidence>
<dbReference type="AlphaFoldDB" id="A0A2T0MQU4"/>
<organism evidence="2 3">
    <name type="scientific">Nonomuraea fuscirosea</name>
    <dbReference type="NCBI Taxonomy" id="1291556"/>
    <lineage>
        <taxon>Bacteria</taxon>
        <taxon>Bacillati</taxon>
        <taxon>Actinomycetota</taxon>
        <taxon>Actinomycetes</taxon>
        <taxon>Streptosporangiales</taxon>
        <taxon>Streptosporangiaceae</taxon>
        <taxon>Nonomuraea</taxon>
    </lineage>
</organism>
<reference evidence="2 3" key="1">
    <citation type="submission" date="2018-03" db="EMBL/GenBank/DDBJ databases">
        <title>Genomic Encyclopedia of Type Strains, Phase III (KMG-III): the genomes of soil and plant-associated and newly described type strains.</title>
        <authorList>
            <person name="Whitman W."/>
        </authorList>
    </citation>
    <scope>NUCLEOTIDE SEQUENCE [LARGE SCALE GENOMIC DNA]</scope>
    <source>
        <strain evidence="2 3">CGMCC 4.7104</strain>
    </source>
</reference>
<proteinExistence type="predicted"/>
<protein>
    <submittedName>
        <fullName evidence="2">Uncharacterized protein</fullName>
    </submittedName>
</protein>
<keyword evidence="3" id="KW-1185">Reference proteome</keyword>
<feature type="region of interest" description="Disordered" evidence="1">
    <location>
        <begin position="36"/>
        <end position="62"/>
    </location>
</feature>
<dbReference type="Proteomes" id="UP000238312">
    <property type="component" value="Unassembled WGS sequence"/>
</dbReference>
<gene>
    <name evidence="2" type="ORF">B0I32_117234</name>
</gene>
<evidence type="ECO:0000256" key="1">
    <source>
        <dbReference type="SAM" id="MobiDB-lite"/>
    </source>
</evidence>
<dbReference type="EMBL" id="PVNG01000017">
    <property type="protein sequence ID" value="PRX60467.1"/>
    <property type="molecule type" value="Genomic_DNA"/>
</dbReference>
<evidence type="ECO:0000313" key="2">
    <source>
        <dbReference type="EMBL" id="PRX60467.1"/>
    </source>
</evidence>
<accession>A0A2T0MQU4</accession>
<feature type="compositionally biased region" description="Acidic residues" evidence="1">
    <location>
        <begin position="51"/>
        <end position="62"/>
    </location>
</feature>